<gene>
    <name evidence="1" type="ORF">LSH36_285g03035</name>
</gene>
<proteinExistence type="predicted"/>
<dbReference type="AlphaFoldDB" id="A0AAD9JIH0"/>
<reference evidence="1" key="1">
    <citation type="journal article" date="2023" name="Mol. Biol. Evol.">
        <title>Third-Generation Sequencing Reveals the Adaptive Role of the Epigenome in Three Deep-Sea Polychaetes.</title>
        <authorList>
            <person name="Perez M."/>
            <person name="Aroh O."/>
            <person name="Sun Y."/>
            <person name="Lan Y."/>
            <person name="Juniper S.K."/>
            <person name="Young C.R."/>
            <person name="Angers B."/>
            <person name="Qian P.Y."/>
        </authorList>
    </citation>
    <scope>NUCLEOTIDE SEQUENCE</scope>
    <source>
        <strain evidence="1">P08H-3</strain>
    </source>
</reference>
<sequence>ADISVKQQLIFATQHQLQLLVRAKTLYVDATFHVIHKPFTLFLTINVFIRSGEGDNTKQILLAYVLMSDKSRANYPA</sequence>
<dbReference type="EMBL" id="JAODUP010000285">
    <property type="protein sequence ID" value="KAK2153813.1"/>
    <property type="molecule type" value="Genomic_DNA"/>
</dbReference>
<name>A0AAD9JIH0_9ANNE</name>
<evidence type="ECO:0000313" key="2">
    <source>
        <dbReference type="Proteomes" id="UP001208570"/>
    </source>
</evidence>
<evidence type="ECO:0008006" key="3">
    <source>
        <dbReference type="Google" id="ProtNLM"/>
    </source>
</evidence>
<feature type="non-terminal residue" evidence="1">
    <location>
        <position position="1"/>
    </location>
</feature>
<organism evidence="1 2">
    <name type="scientific">Paralvinella palmiformis</name>
    <dbReference type="NCBI Taxonomy" id="53620"/>
    <lineage>
        <taxon>Eukaryota</taxon>
        <taxon>Metazoa</taxon>
        <taxon>Spiralia</taxon>
        <taxon>Lophotrochozoa</taxon>
        <taxon>Annelida</taxon>
        <taxon>Polychaeta</taxon>
        <taxon>Sedentaria</taxon>
        <taxon>Canalipalpata</taxon>
        <taxon>Terebellida</taxon>
        <taxon>Terebelliformia</taxon>
        <taxon>Alvinellidae</taxon>
        <taxon>Paralvinella</taxon>
    </lineage>
</organism>
<protein>
    <recommendedName>
        <fullName evidence="3">MULE transposase domain-containing protein</fullName>
    </recommendedName>
</protein>
<comment type="caution">
    <text evidence="1">The sequence shown here is derived from an EMBL/GenBank/DDBJ whole genome shotgun (WGS) entry which is preliminary data.</text>
</comment>
<evidence type="ECO:0000313" key="1">
    <source>
        <dbReference type="EMBL" id="KAK2153813.1"/>
    </source>
</evidence>
<keyword evidence="2" id="KW-1185">Reference proteome</keyword>
<dbReference type="Proteomes" id="UP001208570">
    <property type="component" value="Unassembled WGS sequence"/>
</dbReference>
<accession>A0AAD9JIH0</accession>